<dbReference type="EMBL" id="PDCK01000040">
    <property type="protein sequence ID" value="PRQ52999.1"/>
    <property type="molecule type" value="Genomic_DNA"/>
</dbReference>
<evidence type="ECO:0000313" key="1">
    <source>
        <dbReference type="EMBL" id="PRQ52999.1"/>
    </source>
</evidence>
<protein>
    <submittedName>
        <fullName evidence="1">Uncharacterized protein</fullName>
    </submittedName>
</protein>
<reference evidence="1 2" key="1">
    <citation type="journal article" date="2018" name="Nat. Genet.">
        <title>The Rosa genome provides new insights in the design of modern roses.</title>
        <authorList>
            <person name="Bendahmane M."/>
        </authorList>
    </citation>
    <scope>NUCLEOTIDE SEQUENCE [LARGE SCALE GENOMIC DNA]</scope>
    <source>
        <strain evidence="2">cv. Old Blush</strain>
    </source>
</reference>
<sequence>MLVFCFECKYLVGFYYLDTYKQTVDTGFQAQCFSFRNRYGVQDFHPTSQLYFGRR</sequence>
<keyword evidence="2" id="KW-1185">Reference proteome</keyword>
<comment type="caution">
    <text evidence="1">The sequence shown here is derived from an EMBL/GenBank/DDBJ whole genome shotgun (WGS) entry which is preliminary data.</text>
</comment>
<name>A0A2P6S2T5_ROSCH</name>
<dbReference type="AlphaFoldDB" id="A0A2P6S2T5"/>
<proteinExistence type="predicted"/>
<dbReference type="Gramene" id="PRQ52999">
    <property type="protein sequence ID" value="PRQ52999"/>
    <property type="gene ID" value="RchiOBHm_Chr2g0161641"/>
</dbReference>
<gene>
    <name evidence="1" type="ORF">RchiOBHm_Chr2g0161641</name>
</gene>
<evidence type="ECO:0000313" key="2">
    <source>
        <dbReference type="Proteomes" id="UP000238479"/>
    </source>
</evidence>
<organism evidence="1 2">
    <name type="scientific">Rosa chinensis</name>
    <name type="common">China rose</name>
    <dbReference type="NCBI Taxonomy" id="74649"/>
    <lineage>
        <taxon>Eukaryota</taxon>
        <taxon>Viridiplantae</taxon>
        <taxon>Streptophyta</taxon>
        <taxon>Embryophyta</taxon>
        <taxon>Tracheophyta</taxon>
        <taxon>Spermatophyta</taxon>
        <taxon>Magnoliopsida</taxon>
        <taxon>eudicotyledons</taxon>
        <taxon>Gunneridae</taxon>
        <taxon>Pentapetalae</taxon>
        <taxon>rosids</taxon>
        <taxon>fabids</taxon>
        <taxon>Rosales</taxon>
        <taxon>Rosaceae</taxon>
        <taxon>Rosoideae</taxon>
        <taxon>Rosoideae incertae sedis</taxon>
        <taxon>Rosa</taxon>
    </lineage>
</organism>
<dbReference type="Proteomes" id="UP000238479">
    <property type="component" value="Chromosome 2"/>
</dbReference>
<accession>A0A2P6S2T5</accession>